<dbReference type="RefSeq" id="WP_143217705.1">
    <property type="nucleotide sequence ID" value="NZ_BLJP01000020.1"/>
</dbReference>
<protein>
    <submittedName>
        <fullName evidence="1">Uncharacterized protein</fullName>
    </submittedName>
</protein>
<evidence type="ECO:0000313" key="1">
    <source>
        <dbReference type="EMBL" id="GFE94791.1"/>
    </source>
</evidence>
<dbReference type="Proteomes" id="UP000548726">
    <property type="component" value="Unassembled WGS sequence"/>
</dbReference>
<proteinExistence type="predicted"/>
<dbReference type="EMBL" id="BLJP01000020">
    <property type="protein sequence ID" value="GFE94791.1"/>
    <property type="molecule type" value="Genomic_DNA"/>
</dbReference>
<reference evidence="1 2" key="1">
    <citation type="journal article" date="2020" name="Cell Rep.">
        <title>Local necrotic cells trigger systemic immune activation via gut microbiome dysbiosis in Drosophila.</title>
        <authorList>
            <person name="Kosakamoto H."/>
            <person name="Yamauchi T."/>
            <person name="Akuzawa-Tokita Y."/>
            <person name="Nishimura K."/>
            <person name="Soga T."/>
            <person name="Murakami T."/>
            <person name="Mori H."/>
            <person name="Yamamoto K."/>
            <person name="Miyazaki R."/>
            <person name="Koto A."/>
            <person name="Miura M."/>
            <person name="Obata F."/>
        </authorList>
    </citation>
    <scope>NUCLEOTIDE SEQUENCE [LARGE SCALE GENOMIC DNA]</scope>
    <source>
        <strain evidence="1 2">Ai</strain>
    </source>
</reference>
<name>A0A6V8IB11_9PROT</name>
<dbReference type="AlphaFoldDB" id="A0A6V8IB11"/>
<sequence>MKTLIMPNYRITREGQGGGNTLVNGTVELLGQKSDSPIKKAQVSFSFPLKSHADMTERQILEAVEGFLKAATLPAAREADDY</sequence>
<gene>
    <name evidence="1" type="ORF">DmAi_28500</name>
</gene>
<organism evidence="1 2">
    <name type="scientific">Acetobacter persici</name>
    <dbReference type="NCBI Taxonomy" id="1076596"/>
    <lineage>
        <taxon>Bacteria</taxon>
        <taxon>Pseudomonadati</taxon>
        <taxon>Pseudomonadota</taxon>
        <taxon>Alphaproteobacteria</taxon>
        <taxon>Acetobacterales</taxon>
        <taxon>Acetobacteraceae</taxon>
        <taxon>Acetobacter</taxon>
    </lineage>
</organism>
<keyword evidence="2" id="KW-1185">Reference proteome</keyword>
<evidence type="ECO:0000313" key="2">
    <source>
        <dbReference type="Proteomes" id="UP000548726"/>
    </source>
</evidence>
<accession>A0A6V8IB11</accession>
<comment type="caution">
    <text evidence="1">The sequence shown here is derived from an EMBL/GenBank/DDBJ whole genome shotgun (WGS) entry which is preliminary data.</text>
</comment>